<sequence length="63" mass="7179">MLTGNSAYVNDSIYSVSDNFTRITSGPVVGKFTWQSRDYGQATDRLTRLRLDRENIAKCRFDA</sequence>
<accession>A0ABW1X0M6</accession>
<reference evidence="2" key="1">
    <citation type="journal article" date="2019" name="Int. J. Syst. Evol. Microbiol.">
        <title>The Global Catalogue of Microorganisms (GCM) 10K type strain sequencing project: providing services to taxonomists for standard genome sequencing and annotation.</title>
        <authorList>
            <consortium name="The Broad Institute Genomics Platform"/>
            <consortium name="The Broad Institute Genome Sequencing Center for Infectious Disease"/>
            <person name="Wu L."/>
            <person name="Ma J."/>
        </authorList>
    </citation>
    <scope>NUCLEOTIDE SEQUENCE [LARGE SCALE GENOMIC DNA]</scope>
    <source>
        <strain evidence="2">CGMCC 1.15277</strain>
    </source>
</reference>
<gene>
    <name evidence="1" type="ORF">ACFP57_08720</name>
</gene>
<comment type="caution">
    <text evidence="1">The sequence shown here is derived from an EMBL/GenBank/DDBJ whole genome shotgun (WGS) entry which is preliminary data.</text>
</comment>
<dbReference type="EMBL" id="JBHSUA010000018">
    <property type="protein sequence ID" value="MFC6397058.1"/>
    <property type="molecule type" value="Genomic_DNA"/>
</dbReference>
<keyword evidence="2" id="KW-1185">Reference proteome</keyword>
<evidence type="ECO:0000313" key="1">
    <source>
        <dbReference type="EMBL" id="MFC6397058.1"/>
    </source>
</evidence>
<dbReference type="Proteomes" id="UP001596266">
    <property type="component" value="Unassembled WGS sequence"/>
</dbReference>
<evidence type="ECO:0000313" key="2">
    <source>
        <dbReference type="Proteomes" id="UP001596266"/>
    </source>
</evidence>
<name>A0ABW1X0M6_9ACTN</name>
<protein>
    <submittedName>
        <fullName evidence="1">Uncharacterized protein</fullName>
    </submittedName>
</protein>
<dbReference type="RefSeq" id="WP_343884745.1">
    <property type="nucleotide sequence ID" value="NZ_BAAAKI010000003.1"/>
</dbReference>
<organism evidence="1 2">
    <name type="scientific">Luteococcus sanguinis</name>
    <dbReference type="NCBI Taxonomy" id="174038"/>
    <lineage>
        <taxon>Bacteria</taxon>
        <taxon>Bacillati</taxon>
        <taxon>Actinomycetota</taxon>
        <taxon>Actinomycetes</taxon>
        <taxon>Propionibacteriales</taxon>
        <taxon>Propionibacteriaceae</taxon>
        <taxon>Luteococcus</taxon>
    </lineage>
</organism>
<proteinExistence type="predicted"/>